<sequence length="291" mass="30585">MRTFIAISLSLLPLAAFALEPMPLAAPMQGPPRDLQRINVIDGADDRGALTSIGPGLGLSPAEIDRIRAVSGYVGCLSPSPSVASGALFLNNRQILTAAHVFFEPSGQRRWKCFFKNQAADPVMIDLLVDDANARFGSKRPKPGSNNDFAVVRLAEPIADARPFPVKPDVPVAAGDALIVVTAHPADMEREVDRGVPVVQPCSIRRKPVSTEKTSFYRSDCDASGASSGGMNLSRVGGELVFRGINITTGPWRDPKFAGAPYNEKAGSVTTALGTDAAILAAGRALAGPGL</sequence>
<dbReference type="Proteomes" id="UP001241603">
    <property type="component" value="Unassembled WGS sequence"/>
</dbReference>
<evidence type="ECO:0008006" key="4">
    <source>
        <dbReference type="Google" id="ProtNLM"/>
    </source>
</evidence>
<protein>
    <recommendedName>
        <fullName evidence="4">Serine protease</fullName>
    </recommendedName>
</protein>
<proteinExistence type="predicted"/>
<evidence type="ECO:0000313" key="3">
    <source>
        <dbReference type="Proteomes" id="UP001241603"/>
    </source>
</evidence>
<gene>
    <name evidence="2" type="ORF">QO014_004094</name>
</gene>
<reference evidence="2 3" key="1">
    <citation type="submission" date="2023-07" db="EMBL/GenBank/DDBJ databases">
        <title>Genomic Encyclopedia of Type Strains, Phase IV (KMG-IV): sequencing the most valuable type-strain genomes for metagenomic binning, comparative biology and taxonomic classification.</title>
        <authorList>
            <person name="Goeker M."/>
        </authorList>
    </citation>
    <scope>NUCLEOTIDE SEQUENCE [LARGE SCALE GENOMIC DNA]</scope>
    <source>
        <strain evidence="2 3">B6-8</strain>
    </source>
</reference>
<comment type="caution">
    <text evidence="2">The sequence shown here is derived from an EMBL/GenBank/DDBJ whole genome shotgun (WGS) entry which is preliminary data.</text>
</comment>
<dbReference type="InterPro" id="IPR009003">
    <property type="entry name" value="Peptidase_S1_PA"/>
</dbReference>
<dbReference type="RefSeq" id="WP_266350579.1">
    <property type="nucleotide sequence ID" value="NZ_JAPKNG010000006.1"/>
</dbReference>
<name>A0ABU0HBK7_9HYPH</name>
<keyword evidence="1" id="KW-0732">Signal</keyword>
<keyword evidence="3" id="KW-1185">Reference proteome</keyword>
<dbReference type="EMBL" id="JAUSVO010000006">
    <property type="protein sequence ID" value="MDQ0439688.1"/>
    <property type="molecule type" value="Genomic_DNA"/>
</dbReference>
<dbReference type="SUPFAM" id="SSF50494">
    <property type="entry name" value="Trypsin-like serine proteases"/>
    <property type="match status" value="1"/>
</dbReference>
<dbReference type="Pfam" id="PF13365">
    <property type="entry name" value="Trypsin_2"/>
    <property type="match status" value="1"/>
</dbReference>
<feature type="chain" id="PRO_5047493374" description="Serine protease" evidence="1">
    <location>
        <begin position="19"/>
        <end position="291"/>
    </location>
</feature>
<feature type="signal peptide" evidence="1">
    <location>
        <begin position="1"/>
        <end position="18"/>
    </location>
</feature>
<evidence type="ECO:0000256" key="1">
    <source>
        <dbReference type="SAM" id="SignalP"/>
    </source>
</evidence>
<accession>A0ABU0HBK7</accession>
<evidence type="ECO:0000313" key="2">
    <source>
        <dbReference type="EMBL" id="MDQ0439688.1"/>
    </source>
</evidence>
<organism evidence="2 3">
    <name type="scientific">Kaistia dalseonensis</name>
    <dbReference type="NCBI Taxonomy" id="410840"/>
    <lineage>
        <taxon>Bacteria</taxon>
        <taxon>Pseudomonadati</taxon>
        <taxon>Pseudomonadota</taxon>
        <taxon>Alphaproteobacteria</taxon>
        <taxon>Hyphomicrobiales</taxon>
        <taxon>Kaistiaceae</taxon>
        <taxon>Kaistia</taxon>
    </lineage>
</organism>